<gene>
    <name evidence="2" type="ORF">MFU01_74690</name>
</gene>
<proteinExistence type="predicted"/>
<evidence type="ECO:0000313" key="3">
    <source>
        <dbReference type="Proteomes" id="UP000321514"/>
    </source>
</evidence>
<protein>
    <submittedName>
        <fullName evidence="2">Uncharacterized protein</fullName>
    </submittedName>
</protein>
<sequence>MDRPLREVLRNHAGVLQAREPQLHHHHEQQGLLATLRVLQGAQQALKGLQGIVGPCTPQGGQGEKPAEIIRVGFVAEQMVAQALLPRRVQVRELQHMQGERCLQDAASGPTAEAAFPLGLEVLEQEADPMRPTRLDVAPVRMSAGSHGASHSHHDRVQAKG</sequence>
<organism evidence="2 3">
    <name type="scientific">Myxococcus fulvus</name>
    <dbReference type="NCBI Taxonomy" id="33"/>
    <lineage>
        <taxon>Bacteria</taxon>
        <taxon>Pseudomonadati</taxon>
        <taxon>Myxococcota</taxon>
        <taxon>Myxococcia</taxon>
        <taxon>Myxococcales</taxon>
        <taxon>Cystobacterineae</taxon>
        <taxon>Myxococcaceae</taxon>
        <taxon>Myxococcus</taxon>
    </lineage>
</organism>
<name>A0A511TGC8_MYXFU</name>
<feature type="region of interest" description="Disordered" evidence="1">
    <location>
        <begin position="142"/>
        <end position="161"/>
    </location>
</feature>
<evidence type="ECO:0000256" key="1">
    <source>
        <dbReference type="SAM" id="MobiDB-lite"/>
    </source>
</evidence>
<comment type="caution">
    <text evidence="2">The sequence shown here is derived from an EMBL/GenBank/DDBJ whole genome shotgun (WGS) entry which is preliminary data.</text>
</comment>
<dbReference type="EMBL" id="BJXR01000062">
    <property type="protein sequence ID" value="GEN12432.1"/>
    <property type="molecule type" value="Genomic_DNA"/>
</dbReference>
<dbReference type="AlphaFoldDB" id="A0A511TGC8"/>
<dbReference type="Proteomes" id="UP000321514">
    <property type="component" value="Unassembled WGS sequence"/>
</dbReference>
<evidence type="ECO:0000313" key="2">
    <source>
        <dbReference type="EMBL" id="GEN12432.1"/>
    </source>
</evidence>
<accession>A0A511TGC8</accession>
<reference evidence="2 3" key="1">
    <citation type="submission" date="2019-07" db="EMBL/GenBank/DDBJ databases">
        <title>Whole genome shotgun sequence of Myxococcus fulvus NBRC 100333.</title>
        <authorList>
            <person name="Hosoyama A."/>
            <person name="Uohara A."/>
            <person name="Ohji S."/>
            <person name="Ichikawa N."/>
        </authorList>
    </citation>
    <scope>NUCLEOTIDE SEQUENCE [LARGE SCALE GENOMIC DNA]</scope>
    <source>
        <strain evidence="2 3">NBRC 100333</strain>
    </source>
</reference>